<keyword evidence="14" id="KW-1185">Reference proteome</keyword>
<dbReference type="InterPro" id="IPR005854">
    <property type="entry name" value="PurF"/>
</dbReference>
<dbReference type="InterPro" id="IPR000836">
    <property type="entry name" value="PRTase_dom"/>
</dbReference>
<evidence type="ECO:0000256" key="5">
    <source>
        <dbReference type="ARBA" id="ARBA00022679"/>
    </source>
</evidence>
<evidence type="ECO:0000256" key="2">
    <source>
        <dbReference type="ARBA" id="ARBA00010138"/>
    </source>
</evidence>
<comment type="pathway">
    <text evidence="1 8">Purine metabolism; IMP biosynthesis via de novo pathway; N(1)-(5-phospho-D-ribosyl)glycinamide from 5-phospho-alpha-D-ribose 1-diphosphate: step 1/2.</text>
</comment>
<keyword evidence="7" id="KW-0315">Glutamine amidotransferase</keyword>
<evidence type="ECO:0000313" key="13">
    <source>
        <dbReference type="EMBL" id="WBW70666.1"/>
    </source>
</evidence>
<comment type="catalytic activity">
    <reaction evidence="8">
        <text>5-phospho-beta-D-ribosylamine + L-glutamate + diphosphate = 5-phospho-alpha-D-ribose 1-diphosphate + L-glutamine + H2O</text>
        <dbReference type="Rhea" id="RHEA:14905"/>
        <dbReference type="ChEBI" id="CHEBI:15377"/>
        <dbReference type="ChEBI" id="CHEBI:29985"/>
        <dbReference type="ChEBI" id="CHEBI:33019"/>
        <dbReference type="ChEBI" id="CHEBI:58017"/>
        <dbReference type="ChEBI" id="CHEBI:58359"/>
        <dbReference type="ChEBI" id="CHEBI:58681"/>
        <dbReference type="EC" id="2.4.2.14"/>
    </reaction>
</comment>
<protein>
    <recommendedName>
        <fullName evidence="3 8">Amidophosphoribosyltransferase</fullName>
        <shortName evidence="8">ATase</shortName>
        <ecNumber evidence="3 8">2.4.2.14</ecNumber>
    </recommendedName>
    <alternativeName>
        <fullName evidence="8">Glutamine phosphoribosylpyrophosphate amidotransferase</fullName>
    </alternativeName>
</protein>
<dbReference type="CDD" id="cd00715">
    <property type="entry name" value="GPATase_N"/>
    <property type="match status" value="1"/>
</dbReference>
<accession>A0AAF0ARU8</accession>
<evidence type="ECO:0000256" key="3">
    <source>
        <dbReference type="ARBA" id="ARBA00011941"/>
    </source>
</evidence>
<keyword evidence="5 8" id="KW-0808">Transferase</keyword>
<feature type="binding site" evidence="10">
    <location>
        <position position="321"/>
    </location>
    <ligand>
        <name>Mg(2+)</name>
        <dbReference type="ChEBI" id="CHEBI:18420"/>
    </ligand>
</feature>
<sequence>MCGILALMLADRHGQACPEIYEGLYSLQHRGQDAAGIVTAGNKGRLYQCKGSGMVSDVFHQSQLRQLVGSMGIGHVRYPTAGSCANSEAQPFYVNSPYGIVMGHNGNLINGPDLRRFLDKEAHRHVNTDSDSELLLNMFAYELQRMDKYRINENDIFEALRNVYDRVNGGYACVAMIAGFGVLGFRDPNGIRPLVIGERDTPHGKDYMLASESVVLTQFGFRNFRDIRPGECVFIRRPDRDDLLSGQRGPTLFSRQIVPCKRFRPDIFEYVYFSRPDSVIDGLSVYQSRLNMGEKLAYNIMKRFGEDYASKIDAVIPVPDSARTSALQLAQTAELPYVEAFIKNRYIGRTFIMPGQQIRRKSVRRKLNVQLQEFFNKNVLIIDDSIVRGTTSREIVQMARESGAKNVYLASCAPMITHPHVYGIDLADCKDLIAYGKTESEVAESIGADGVIYQSLEDLVASCTTENVSDFELGLFTGEYTTGASTEYLVHLEHMRMVNNRARKNSFAEDEEREAPDDISLHNTHSDASLN</sequence>
<keyword evidence="10" id="KW-0479">Metal-binding</keyword>
<evidence type="ECO:0000313" key="14">
    <source>
        <dbReference type="Proteomes" id="UP001212411"/>
    </source>
</evidence>
<evidence type="ECO:0000256" key="1">
    <source>
        <dbReference type="ARBA" id="ARBA00005209"/>
    </source>
</evidence>
<feature type="region of interest" description="Disordered" evidence="11">
    <location>
        <begin position="506"/>
        <end position="531"/>
    </location>
</feature>
<dbReference type="NCBIfam" id="TIGR01134">
    <property type="entry name" value="purF"/>
    <property type="match status" value="1"/>
</dbReference>
<dbReference type="RefSeq" id="XP_056034909.1">
    <property type="nucleotide sequence ID" value="XM_056181201.1"/>
</dbReference>
<dbReference type="Gene3D" id="3.40.50.2020">
    <property type="match status" value="1"/>
</dbReference>
<dbReference type="SUPFAM" id="SSF53271">
    <property type="entry name" value="PRTase-like"/>
    <property type="match status" value="1"/>
</dbReference>
<dbReference type="PROSITE" id="PS51278">
    <property type="entry name" value="GATASE_TYPE_2"/>
    <property type="match status" value="1"/>
</dbReference>
<evidence type="ECO:0000256" key="4">
    <source>
        <dbReference type="ARBA" id="ARBA00022676"/>
    </source>
</evidence>
<comment type="cofactor">
    <cofactor evidence="10">
        <name>Mg(2+)</name>
        <dbReference type="ChEBI" id="CHEBI:18420"/>
    </cofactor>
    <text evidence="10">Binds 1 Mg(2+) ion per subunit.</text>
</comment>
<feature type="active site" description="Nucleophile" evidence="9">
    <location>
        <position position="2"/>
    </location>
</feature>
<reference evidence="13 14" key="1">
    <citation type="journal article" date="2023" name="G3 (Bethesda)">
        <title>A high-quality reference genome for the fission yeast Schizosaccharomyces osmophilus.</title>
        <authorList>
            <person name="Jia G.S."/>
            <person name="Zhang W.C."/>
            <person name="Liang Y."/>
            <person name="Liu X.H."/>
            <person name="Rhind N."/>
            <person name="Pidoux A."/>
            <person name="Brysch-Herzberg M."/>
            <person name="Du L.L."/>
        </authorList>
    </citation>
    <scope>NUCLEOTIDE SEQUENCE [LARGE SCALE GENOMIC DNA]</scope>
    <source>
        <strain evidence="13 14">CBS 15793</strain>
    </source>
</reference>
<dbReference type="PANTHER" id="PTHR11907">
    <property type="entry name" value="AMIDOPHOSPHORIBOSYLTRANSFERASE"/>
    <property type="match status" value="1"/>
</dbReference>
<name>A0AAF0ARU8_9SCHI</name>
<dbReference type="InterPro" id="IPR017932">
    <property type="entry name" value="GATase_2_dom"/>
</dbReference>
<dbReference type="GO" id="GO:0009113">
    <property type="term" value="P:purine nucleobase biosynthetic process"/>
    <property type="evidence" value="ECO:0007669"/>
    <property type="project" value="InterPro"/>
</dbReference>
<dbReference type="GO" id="GO:0046872">
    <property type="term" value="F:metal ion binding"/>
    <property type="evidence" value="ECO:0007669"/>
    <property type="project" value="UniProtKB-KW"/>
</dbReference>
<keyword evidence="6 8" id="KW-0658">Purine biosynthesis</keyword>
<evidence type="ECO:0000256" key="9">
    <source>
        <dbReference type="PIRSR" id="PIRSR000485-1"/>
    </source>
</evidence>
<dbReference type="Gene3D" id="3.60.20.10">
    <property type="entry name" value="Glutamine Phosphoribosylpyrophosphate, subunit 1, domain 1"/>
    <property type="match status" value="1"/>
</dbReference>
<keyword evidence="4 8" id="KW-0328">Glycosyltransferase</keyword>
<dbReference type="AlphaFoldDB" id="A0AAF0ARU8"/>
<dbReference type="GeneID" id="80875890"/>
<dbReference type="InterPro" id="IPR029057">
    <property type="entry name" value="PRTase-like"/>
</dbReference>
<proteinExistence type="inferred from homology"/>
<evidence type="ECO:0000256" key="8">
    <source>
        <dbReference type="PIRNR" id="PIRNR000485"/>
    </source>
</evidence>
<dbReference type="GO" id="GO:0006164">
    <property type="term" value="P:purine nucleotide biosynthetic process"/>
    <property type="evidence" value="ECO:0007669"/>
    <property type="project" value="UniProtKB-KW"/>
</dbReference>
<dbReference type="HAMAP" id="MF_01931">
    <property type="entry name" value="PurF"/>
    <property type="match status" value="1"/>
</dbReference>
<comment type="similarity">
    <text evidence="2 8">In the C-terminal section; belongs to the purine/pyrimidine phosphoribosyltransferase family.</text>
</comment>
<feature type="binding site" evidence="10">
    <location>
        <position position="383"/>
    </location>
    <ligand>
        <name>Mg(2+)</name>
        <dbReference type="ChEBI" id="CHEBI:18420"/>
    </ligand>
</feature>
<dbReference type="EMBL" id="CP115611">
    <property type="protein sequence ID" value="WBW70666.1"/>
    <property type="molecule type" value="Genomic_DNA"/>
</dbReference>
<dbReference type="Proteomes" id="UP001212411">
    <property type="component" value="Chromosome 1"/>
</dbReference>
<dbReference type="InterPro" id="IPR035584">
    <property type="entry name" value="PurF_N"/>
</dbReference>
<dbReference type="CDD" id="cd06223">
    <property type="entry name" value="PRTases_typeI"/>
    <property type="match status" value="1"/>
</dbReference>
<evidence type="ECO:0000256" key="7">
    <source>
        <dbReference type="ARBA" id="ARBA00022962"/>
    </source>
</evidence>
<organism evidence="13 14">
    <name type="scientific">Schizosaccharomyces osmophilus</name>
    <dbReference type="NCBI Taxonomy" id="2545709"/>
    <lineage>
        <taxon>Eukaryota</taxon>
        <taxon>Fungi</taxon>
        <taxon>Dikarya</taxon>
        <taxon>Ascomycota</taxon>
        <taxon>Taphrinomycotina</taxon>
        <taxon>Schizosaccharomycetes</taxon>
        <taxon>Schizosaccharomycetales</taxon>
        <taxon>Schizosaccharomycetaceae</taxon>
        <taxon>Schizosaccharomyces</taxon>
    </lineage>
</organism>
<feature type="compositionally biased region" description="Polar residues" evidence="11">
    <location>
        <begin position="521"/>
        <end position="531"/>
    </location>
</feature>
<evidence type="ECO:0000256" key="6">
    <source>
        <dbReference type="ARBA" id="ARBA00022755"/>
    </source>
</evidence>
<gene>
    <name evidence="13" type="primary">ade4</name>
    <name evidence="13" type="ORF">SOMG_02409</name>
</gene>
<keyword evidence="10" id="KW-0460">Magnesium</keyword>
<feature type="domain" description="Glutamine amidotransferase type-2" evidence="12">
    <location>
        <begin position="2"/>
        <end position="238"/>
    </location>
</feature>
<evidence type="ECO:0000256" key="10">
    <source>
        <dbReference type="PIRSR" id="PIRSR000485-2"/>
    </source>
</evidence>
<dbReference type="InterPro" id="IPR029055">
    <property type="entry name" value="Ntn_hydrolases_N"/>
</dbReference>
<feature type="binding site" evidence="10">
    <location>
        <position position="384"/>
    </location>
    <ligand>
        <name>Mg(2+)</name>
        <dbReference type="ChEBI" id="CHEBI:18420"/>
    </ligand>
</feature>
<dbReference type="SUPFAM" id="SSF56235">
    <property type="entry name" value="N-terminal nucleophile aminohydrolases (Ntn hydrolases)"/>
    <property type="match status" value="1"/>
</dbReference>
<feature type="compositionally biased region" description="Acidic residues" evidence="11">
    <location>
        <begin position="508"/>
        <end position="517"/>
    </location>
</feature>
<dbReference type="KEGG" id="som:SOMG_02409"/>
<dbReference type="GO" id="GO:0004044">
    <property type="term" value="F:amidophosphoribosyltransferase activity"/>
    <property type="evidence" value="ECO:0007669"/>
    <property type="project" value="UniProtKB-EC"/>
</dbReference>
<evidence type="ECO:0000256" key="11">
    <source>
        <dbReference type="SAM" id="MobiDB-lite"/>
    </source>
</evidence>
<evidence type="ECO:0000259" key="12">
    <source>
        <dbReference type="PROSITE" id="PS51278"/>
    </source>
</evidence>
<dbReference type="Pfam" id="PF13522">
    <property type="entry name" value="GATase_6"/>
    <property type="match status" value="1"/>
</dbReference>
<dbReference type="EC" id="2.4.2.14" evidence="3 8"/>
<dbReference type="PIRSF" id="PIRSF000485">
    <property type="entry name" value="Amd_phspho_trans"/>
    <property type="match status" value="1"/>
</dbReference>